<dbReference type="EMBL" id="HBIO01014575">
    <property type="protein sequence ID" value="CAE0466414.1"/>
    <property type="molecule type" value="Transcribed_RNA"/>
</dbReference>
<keyword evidence="1" id="KW-1133">Transmembrane helix</keyword>
<accession>A0A6S8V5H0</accession>
<protein>
    <submittedName>
        <fullName evidence="4">Uncharacterized protein</fullName>
    </submittedName>
</protein>
<reference evidence="4" key="1">
    <citation type="submission" date="2021-01" db="EMBL/GenBank/DDBJ databases">
        <authorList>
            <person name="Corre E."/>
            <person name="Pelletier E."/>
            <person name="Niang G."/>
            <person name="Scheremetjew M."/>
            <person name="Finn R."/>
            <person name="Kale V."/>
            <person name="Holt S."/>
            <person name="Cochrane G."/>
            <person name="Meng A."/>
            <person name="Brown T."/>
            <person name="Cohen L."/>
        </authorList>
    </citation>
    <scope>NUCLEOTIDE SEQUENCE</scope>
    <source>
        <strain evidence="4">MM31A-1</strain>
    </source>
</reference>
<sequence length="486" mass="56132">MIGEIAEMLLQVILSIFPEVLATDFTCCHTSTRLGRREASPRIRRRHPLSILTILSLVACISLLLLFTFQNESIGHGTTPIYFLRGQRSKSEREQMKIPSNGFGGCLLLSDDYDTARLPEWLAYHWLVLPLKYLVVTVDPSSLSKNNSDGDSGASEVSSVSRILEMWRKAEIGMEIELWDINTIIGDGDASSVEDRNQEDKFFAKCLLHHKDKGHSWVSMIDSNEFITFNTIAIDDDVDQELFRQNGMRNDSDPDPSEKMQMMQTKLESSQYESEMKALRLQMTQGHILNRQTVFNYIQDKFNEEPWRSETCHLMPRTLFTRVEESESSLLASDEIVKIDDHSRIRIDIDTSKLITLHNYHHDRKGWSQWHDARGGKFIVDVSRAEKVEISTRVNDEDYDDTKPLESCPHPSWKSYETGLLRVHHYLGSWEEISSRYELDSDSRDSYDTLAFISRGVDYQLQSWVLKFVDIVGVETSKKLLEYKRL</sequence>
<keyword evidence="1" id="KW-0472">Membrane</keyword>
<organism evidence="4">
    <name type="scientific">Chaetoceros debilis</name>
    <dbReference type="NCBI Taxonomy" id="122233"/>
    <lineage>
        <taxon>Eukaryota</taxon>
        <taxon>Sar</taxon>
        <taxon>Stramenopiles</taxon>
        <taxon>Ochrophyta</taxon>
        <taxon>Bacillariophyta</taxon>
        <taxon>Coscinodiscophyceae</taxon>
        <taxon>Chaetocerotophycidae</taxon>
        <taxon>Chaetocerotales</taxon>
        <taxon>Chaetocerotaceae</taxon>
        <taxon>Chaetoceros</taxon>
    </lineage>
</organism>
<name>A0A6S8V5H0_9STRA</name>
<evidence type="ECO:0000256" key="1">
    <source>
        <dbReference type="SAM" id="Phobius"/>
    </source>
</evidence>
<gene>
    <name evidence="3" type="ORF">CDEB00056_LOCUS11266</name>
    <name evidence="4" type="ORF">CDEB00056_LOCUS11267</name>
</gene>
<dbReference type="AlphaFoldDB" id="A0A6S8V5H0"/>
<feature type="transmembrane region" description="Helical" evidence="1">
    <location>
        <begin position="49"/>
        <end position="69"/>
    </location>
</feature>
<proteinExistence type="predicted"/>
<evidence type="ECO:0000313" key="3">
    <source>
        <dbReference type="EMBL" id="CAE0466414.1"/>
    </source>
</evidence>
<feature type="chain" id="PRO_5035584585" evidence="2">
    <location>
        <begin position="23"/>
        <end position="486"/>
    </location>
</feature>
<dbReference type="EMBL" id="HBIO01014576">
    <property type="protein sequence ID" value="CAE0466415.1"/>
    <property type="molecule type" value="Transcribed_RNA"/>
</dbReference>
<feature type="signal peptide" evidence="2">
    <location>
        <begin position="1"/>
        <end position="22"/>
    </location>
</feature>
<keyword evidence="2" id="KW-0732">Signal</keyword>
<keyword evidence="1" id="KW-0812">Transmembrane</keyword>
<evidence type="ECO:0000313" key="4">
    <source>
        <dbReference type="EMBL" id="CAE0466415.1"/>
    </source>
</evidence>
<evidence type="ECO:0000256" key="2">
    <source>
        <dbReference type="SAM" id="SignalP"/>
    </source>
</evidence>